<sequence length="59" mass="6643">MHKKNRPSVISNPSTLLRTKKSLKDGLKKTAVPPCFIPTYFPLRQQISIGYSFPDLIGI</sequence>
<gene>
    <name evidence="1" type="ORF">A2954_03990</name>
</gene>
<dbReference type="Proteomes" id="UP000177698">
    <property type="component" value="Unassembled WGS sequence"/>
</dbReference>
<organism evidence="1 2">
    <name type="scientific">Candidatus Roizmanbacteria bacterium RIFCSPLOWO2_01_FULL_37_12</name>
    <dbReference type="NCBI Taxonomy" id="1802056"/>
    <lineage>
        <taxon>Bacteria</taxon>
        <taxon>Candidatus Roizmaniibacteriota</taxon>
    </lineage>
</organism>
<comment type="caution">
    <text evidence="1">The sequence shown here is derived from an EMBL/GenBank/DDBJ whole genome shotgun (WGS) entry which is preliminary data.</text>
</comment>
<reference evidence="1 2" key="1">
    <citation type="journal article" date="2016" name="Nat. Commun.">
        <title>Thousands of microbial genomes shed light on interconnected biogeochemical processes in an aquifer system.</title>
        <authorList>
            <person name="Anantharaman K."/>
            <person name="Brown C.T."/>
            <person name="Hug L.A."/>
            <person name="Sharon I."/>
            <person name="Castelle C.J."/>
            <person name="Probst A.J."/>
            <person name="Thomas B.C."/>
            <person name="Singh A."/>
            <person name="Wilkins M.J."/>
            <person name="Karaoz U."/>
            <person name="Brodie E.L."/>
            <person name="Williams K.H."/>
            <person name="Hubbard S.S."/>
            <person name="Banfield J.F."/>
        </authorList>
    </citation>
    <scope>NUCLEOTIDE SEQUENCE [LARGE SCALE GENOMIC DNA]</scope>
</reference>
<proteinExistence type="predicted"/>
<dbReference type="AlphaFoldDB" id="A0A1F7IET8"/>
<evidence type="ECO:0000313" key="2">
    <source>
        <dbReference type="Proteomes" id="UP000177698"/>
    </source>
</evidence>
<evidence type="ECO:0000313" key="1">
    <source>
        <dbReference type="EMBL" id="OGK41844.1"/>
    </source>
</evidence>
<dbReference type="EMBL" id="MGAG01000009">
    <property type="protein sequence ID" value="OGK41844.1"/>
    <property type="molecule type" value="Genomic_DNA"/>
</dbReference>
<accession>A0A1F7IET8</accession>
<name>A0A1F7IET8_9BACT</name>
<protein>
    <submittedName>
        <fullName evidence="1">Uncharacterized protein</fullName>
    </submittedName>
</protein>